<evidence type="ECO:0000256" key="5">
    <source>
        <dbReference type="ARBA" id="ARBA00023163"/>
    </source>
</evidence>
<dbReference type="PANTHER" id="PTHR47995">
    <property type="entry name" value="TRANSCRIPTION FACTOR MYB33-RELATED"/>
    <property type="match status" value="1"/>
</dbReference>
<keyword evidence="5" id="KW-0804">Transcription</keyword>
<reference evidence="11" key="1">
    <citation type="submission" date="2025-08" db="UniProtKB">
        <authorList>
            <consortium name="RefSeq"/>
        </authorList>
    </citation>
    <scope>IDENTIFICATION</scope>
</reference>
<feature type="domain" description="Myb-like" evidence="8">
    <location>
        <begin position="117"/>
        <end position="169"/>
    </location>
</feature>
<evidence type="ECO:0000313" key="10">
    <source>
        <dbReference type="Proteomes" id="UP000694918"/>
    </source>
</evidence>
<feature type="region of interest" description="Disordered" evidence="7">
    <location>
        <begin position="232"/>
        <end position="295"/>
    </location>
</feature>
<feature type="compositionally biased region" description="Low complexity" evidence="7">
    <location>
        <begin position="257"/>
        <end position="289"/>
    </location>
</feature>
<evidence type="ECO:0000256" key="1">
    <source>
        <dbReference type="ARBA" id="ARBA00004123"/>
    </source>
</evidence>
<dbReference type="SMART" id="SM00717">
    <property type="entry name" value="SANT"/>
    <property type="match status" value="3"/>
</dbReference>
<keyword evidence="6" id="KW-0539">Nucleus</keyword>
<dbReference type="GeneID" id="105134663"/>
<dbReference type="GO" id="GO:0003677">
    <property type="term" value="F:DNA binding"/>
    <property type="evidence" value="ECO:0007669"/>
    <property type="project" value="UniProtKB-KW"/>
</dbReference>
<keyword evidence="10" id="KW-1185">Reference proteome</keyword>
<protein>
    <submittedName>
        <fullName evidence="11">Transcription factor GAMYB-like</fullName>
    </submittedName>
</protein>
<dbReference type="InterPro" id="IPR001005">
    <property type="entry name" value="SANT/Myb"/>
</dbReference>
<feature type="non-terminal residue" evidence="11">
    <location>
        <position position="295"/>
    </location>
</feature>
<organism evidence="10 11">
    <name type="scientific">Populus euphratica</name>
    <name type="common">Euphrates poplar</name>
    <dbReference type="NCBI Taxonomy" id="75702"/>
    <lineage>
        <taxon>Eukaryota</taxon>
        <taxon>Viridiplantae</taxon>
        <taxon>Streptophyta</taxon>
        <taxon>Embryophyta</taxon>
        <taxon>Tracheophyta</taxon>
        <taxon>Spermatophyta</taxon>
        <taxon>Magnoliopsida</taxon>
        <taxon>eudicotyledons</taxon>
        <taxon>Gunneridae</taxon>
        <taxon>Pentapetalae</taxon>
        <taxon>rosids</taxon>
        <taxon>fabids</taxon>
        <taxon>Malpighiales</taxon>
        <taxon>Salicaceae</taxon>
        <taxon>Saliceae</taxon>
        <taxon>Populus</taxon>
    </lineage>
</organism>
<dbReference type="Gene3D" id="1.10.10.60">
    <property type="entry name" value="Homeodomain-like"/>
    <property type="match status" value="3"/>
</dbReference>
<feature type="domain" description="HTH myb-type" evidence="9">
    <location>
        <begin position="119"/>
        <end position="169"/>
    </location>
</feature>
<dbReference type="Proteomes" id="UP000694918">
    <property type="component" value="Unplaced"/>
</dbReference>
<feature type="compositionally biased region" description="Pro residues" evidence="7">
    <location>
        <begin position="232"/>
        <end position="243"/>
    </location>
</feature>
<dbReference type="RefSeq" id="XP_011037458.1">
    <property type="nucleotide sequence ID" value="XM_011039156.1"/>
</dbReference>
<dbReference type="PROSITE" id="PS50090">
    <property type="entry name" value="MYB_LIKE"/>
    <property type="match status" value="3"/>
</dbReference>
<dbReference type="InterPro" id="IPR009057">
    <property type="entry name" value="Homeodomain-like_sf"/>
</dbReference>
<feature type="domain" description="Myb-like" evidence="8">
    <location>
        <begin position="31"/>
        <end position="83"/>
    </location>
</feature>
<proteinExistence type="predicted"/>
<feature type="domain" description="HTH myb-type" evidence="9">
    <location>
        <begin position="34"/>
        <end position="87"/>
    </location>
</feature>
<evidence type="ECO:0000256" key="3">
    <source>
        <dbReference type="ARBA" id="ARBA00023015"/>
    </source>
</evidence>
<keyword evidence="3" id="KW-0805">Transcription regulation</keyword>
<feature type="domain" description="HTH myb-type" evidence="9">
    <location>
        <begin position="170"/>
        <end position="224"/>
    </location>
</feature>
<dbReference type="FunFam" id="1.10.10.60:FF:000119">
    <property type="entry name" value="Transcription factor GAMYB"/>
    <property type="match status" value="1"/>
</dbReference>
<dbReference type="AlphaFoldDB" id="A0AAJ6UWJ7"/>
<evidence type="ECO:0000256" key="6">
    <source>
        <dbReference type="ARBA" id="ARBA00023242"/>
    </source>
</evidence>
<accession>A0AAJ6UWJ7</accession>
<keyword evidence="4" id="KW-0238">DNA-binding</keyword>
<name>A0AAJ6UWJ7_POPEU</name>
<dbReference type="PROSITE" id="PS51294">
    <property type="entry name" value="HTH_MYB"/>
    <property type="match status" value="3"/>
</dbReference>
<keyword evidence="2" id="KW-0677">Repeat</keyword>
<dbReference type="PANTHER" id="PTHR47995:SF18">
    <property type="entry name" value="TRANSCRIPTION FACTOR MYB65"/>
    <property type="match status" value="1"/>
</dbReference>
<comment type="subcellular location">
    <subcellularLocation>
        <location evidence="1">Nucleus</location>
    </subcellularLocation>
</comment>
<evidence type="ECO:0000259" key="9">
    <source>
        <dbReference type="PROSITE" id="PS51294"/>
    </source>
</evidence>
<evidence type="ECO:0000256" key="4">
    <source>
        <dbReference type="ARBA" id="ARBA00023125"/>
    </source>
</evidence>
<sequence length="295" mass="32972">MMELVGNIDGVGAKSEVGSSSMSKGGDEGSEFQLKKGPWSEEEDAMLIEHVNKYGERNWNAVHKLSGLPRCGKSCRVRWTTHLRPDAKEGAFSAEEDRIIDELDSQISASNDDEGGGGELKKGPWTAAEDAILIEYVNKHGEGNWNALQKRSVLARCGKSCRLRWTNHLRPNLKKGNFSAEEERIIVELHAQFGNKWARMAARLPGRTDNDIKNFWNTRTKRLLRHRLPLYPPEILPLNPPSPQHDNNDNDNKKSHSLPSTPTSSFTFPTTQLLSPTTPTNPQNNLTSPARAFTP</sequence>
<feature type="region of interest" description="Disordered" evidence="7">
    <location>
        <begin position="1"/>
        <end position="37"/>
    </location>
</feature>
<feature type="domain" description="Myb-like" evidence="8">
    <location>
        <begin position="170"/>
        <end position="220"/>
    </location>
</feature>
<dbReference type="GO" id="GO:0005634">
    <property type="term" value="C:nucleus"/>
    <property type="evidence" value="ECO:0007669"/>
    <property type="project" value="UniProtKB-SubCell"/>
</dbReference>
<evidence type="ECO:0000256" key="7">
    <source>
        <dbReference type="SAM" id="MobiDB-lite"/>
    </source>
</evidence>
<dbReference type="SUPFAM" id="SSF46689">
    <property type="entry name" value="Homeodomain-like"/>
    <property type="match status" value="2"/>
</dbReference>
<dbReference type="CDD" id="cd00167">
    <property type="entry name" value="SANT"/>
    <property type="match status" value="3"/>
</dbReference>
<evidence type="ECO:0000313" key="11">
    <source>
        <dbReference type="RefSeq" id="XP_011037458.1"/>
    </source>
</evidence>
<dbReference type="InterPro" id="IPR017930">
    <property type="entry name" value="Myb_dom"/>
</dbReference>
<evidence type="ECO:0000259" key="8">
    <source>
        <dbReference type="PROSITE" id="PS50090"/>
    </source>
</evidence>
<dbReference type="Pfam" id="PF00249">
    <property type="entry name" value="Myb_DNA-binding"/>
    <property type="match status" value="3"/>
</dbReference>
<gene>
    <name evidence="11" type="primary">LOC105134663</name>
</gene>
<evidence type="ECO:0000256" key="2">
    <source>
        <dbReference type="ARBA" id="ARBA00022737"/>
    </source>
</evidence>
<dbReference type="KEGG" id="peu:105134663"/>
<dbReference type="FunFam" id="1.10.10.60:FF:000705">
    <property type="match status" value="2"/>
</dbReference>